<keyword evidence="1" id="KW-0732">Signal</keyword>
<evidence type="ECO:0008006" key="4">
    <source>
        <dbReference type="Google" id="ProtNLM"/>
    </source>
</evidence>
<evidence type="ECO:0000313" key="3">
    <source>
        <dbReference type="Proteomes" id="UP001203880"/>
    </source>
</evidence>
<evidence type="ECO:0000313" key="2">
    <source>
        <dbReference type="EMBL" id="MCL6285055.1"/>
    </source>
</evidence>
<name>A0ABT0Q5A8_9RHOB</name>
<feature type="signal peptide" evidence="1">
    <location>
        <begin position="1"/>
        <end position="26"/>
    </location>
</feature>
<proteinExistence type="predicted"/>
<reference evidence="2" key="1">
    <citation type="submission" date="2022-05" db="EMBL/GenBank/DDBJ databases">
        <authorList>
            <person name="Park J.-S."/>
        </authorList>
    </citation>
    <scope>NUCLEOTIDE SEQUENCE</scope>
    <source>
        <strain evidence="2">2012CJ41-6</strain>
    </source>
</reference>
<comment type="caution">
    <text evidence="2">The sequence shown here is derived from an EMBL/GenBank/DDBJ whole genome shotgun (WGS) entry which is preliminary data.</text>
</comment>
<gene>
    <name evidence="2" type="ORF">M3P21_16100</name>
</gene>
<dbReference type="RefSeq" id="WP_249711473.1">
    <property type="nucleotide sequence ID" value="NZ_JAMFMB010000021.1"/>
</dbReference>
<protein>
    <recommendedName>
        <fullName evidence="4">DUF1795 domain-containing protein</fullName>
    </recommendedName>
</protein>
<dbReference type="EMBL" id="JAMFMB010000021">
    <property type="protein sequence ID" value="MCL6285055.1"/>
    <property type="molecule type" value="Genomic_DNA"/>
</dbReference>
<evidence type="ECO:0000256" key="1">
    <source>
        <dbReference type="SAM" id="SignalP"/>
    </source>
</evidence>
<keyword evidence="3" id="KW-1185">Reference proteome</keyword>
<dbReference type="Proteomes" id="UP001203880">
    <property type="component" value="Unassembled WGS sequence"/>
</dbReference>
<feature type="chain" id="PRO_5047410656" description="DUF1795 domain-containing protein" evidence="1">
    <location>
        <begin position="27"/>
        <end position="187"/>
    </location>
</feature>
<sequence length="187" mass="19793">MRSVILPLRRAVCAVLLAGLPAATLADMPLTYESDGRALFRLSAPDFWQVRAGGPRAIAAPETGEARLINRVIGLEPVADKGVWVGFMSPNGIRTLGQAEDYLSGIGRSLVKDPEVTGRSSITLGGLPAKRITGTGRRDGRAVSFTALLIDLPTNRVAISLAVIESGADPDLVNDVNAIYGSFRAIR</sequence>
<organism evidence="2 3">
    <name type="scientific">Ruegeria spongiae</name>
    <dbReference type="NCBI Taxonomy" id="2942209"/>
    <lineage>
        <taxon>Bacteria</taxon>
        <taxon>Pseudomonadati</taxon>
        <taxon>Pseudomonadota</taxon>
        <taxon>Alphaproteobacteria</taxon>
        <taxon>Rhodobacterales</taxon>
        <taxon>Roseobacteraceae</taxon>
        <taxon>Ruegeria</taxon>
    </lineage>
</organism>
<accession>A0ABT0Q5A8</accession>